<proteinExistence type="predicted"/>
<gene>
    <name evidence="1" type="ORF">FKW44_019103</name>
</gene>
<reference evidence="2" key="1">
    <citation type="submission" date="2021-01" db="EMBL/GenBank/DDBJ databases">
        <title>Caligus Genome Assembly.</title>
        <authorList>
            <person name="Gallardo-Escarate C."/>
        </authorList>
    </citation>
    <scope>NUCLEOTIDE SEQUENCE [LARGE SCALE GENOMIC DNA]</scope>
</reference>
<accession>A0A7T8JY76</accession>
<evidence type="ECO:0000313" key="2">
    <source>
        <dbReference type="Proteomes" id="UP000595437"/>
    </source>
</evidence>
<dbReference type="Proteomes" id="UP000595437">
    <property type="component" value="Chromosome 13"/>
</dbReference>
<sequence>INNALLSAKALIAKRLTAYHPLQASELRPIFISAAARYAALDLKIPSIFGDS</sequence>
<organism evidence="1 2">
    <name type="scientific">Caligus rogercresseyi</name>
    <name type="common">Sea louse</name>
    <dbReference type="NCBI Taxonomy" id="217165"/>
    <lineage>
        <taxon>Eukaryota</taxon>
        <taxon>Metazoa</taxon>
        <taxon>Ecdysozoa</taxon>
        <taxon>Arthropoda</taxon>
        <taxon>Crustacea</taxon>
        <taxon>Multicrustacea</taxon>
        <taxon>Hexanauplia</taxon>
        <taxon>Copepoda</taxon>
        <taxon>Siphonostomatoida</taxon>
        <taxon>Caligidae</taxon>
        <taxon>Caligus</taxon>
    </lineage>
</organism>
<dbReference type="EMBL" id="CP045902">
    <property type="protein sequence ID" value="QQP38516.1"/>
    <property type="molecule type" value="Genomic_DNA"/>
</dbReference>
<evidence type="ECO:0000313" key="1">
    <source>
        <dbReference type="EMBL" id="QQP38516.1"/>
    </source>
</evidence>
<protein>
    <submittedName>
        <fullName evidence="1">Uncharacterized protein</fullName>
    </submittedName>
</protein>
<dbReference type="AlphaFoldDB" id="A0A7T8JY76"/>
<name>A0A7T8JY76_CALRO</name>
<keyword evidence="2" id="KW-1185">Reference proteome</keyword>
<feature type="non-terminal residue" evidence="1">
    <location>
        <position position="1"/>
    </location>
</feature>